<evidence type="ECO:0000313" key="2">
    <source>
        <dbReference type="EMBL" id="PRQ29220.1"/>
    </source>
</evidence>
<reference evidence="2 3" key="1">
    <citation type="journal article" date="2018" name="Nat. Genet.">
        <title>The Rosa genome provides new insights in the design of modern roses.</title>
        <authorList>
            <person name="Bendahmane M."/>
        </authorList>
    </citation>
    <scope>NUCLEOTIDE SEQUENCE [LARGE SCALE GENOMIC DNA]</scope>
    <source>
        <strain evidence="3">cv. Old Blush</strain>
    </source>
</reference>
<dbReference type="STRING" id="74649.A0A2P6Q4W2"/>
<comment type="caution">
    <text evidence="2">The sequence shown here is derived from an EMBL/GenBank/DDBJ whole genome shotgun (WGS) entry which is preliminary data.</text>
</comment>
<evidence type="ECO:0008006" key="4">
    <source>
        <dbReference type="Google" id="ProtNLM"/>
    </source>
</evidence>
<sequence length="238" mass="27321">MEAEQIMELFDSYWFELEILKKQPFSANSSRFEAAPVHEIEEQPSKPEVLRIPSLHTRSMSEDLSSKTSFMNCGSLSPDSVLHRPKLTTIISGKEATESMEDIPVQKHETESSKKAKIERRRKKGGSKSLTDLQFEELKGFMDLGFVFSEEDKDSNLASIIPGLKKLGKKDDGEVDEEAFDDESAISRPYLSEAWEVMEKRKKEKKPLMDWRFPSLSNEIDMKDNLKWWAHTVASTVR</sequence>
<accession>A0A2P6Q4W2</accession>
<dbReference type="EMBL" id="PDCK01000043">
    <property type="protein sequence ID" value="PRQ29220.1"/>
    <property type="molecule type" value="Genomic_DNA"/>
</dbReference>
<dbReference type="InterPro" id="IPR012881">
    <property type="entry name" value="DUF1685"/>
</dbReference>
<feature type="compositionally biased region" description="Basic and acidic residues" evidence="1">
    <location>
        <begin position="104"/>
        <end position="116"/>
    </location>
</feature>
<gene>
    <name evidence="2" type="ORF">RchiOBHm_Chr5g0011511</name>
</gene>
<name>A0A2P6Q4W2_ROSCH</name>
<dbReference type="OrthoDB" id="1911878at2759"/>
<evidence type="ECO:0000256" key="1">
    <source>
        <dbReference type="SAM" id="MobiDB-lite"/>
    </source>
</evidence>
<keyword evidence="3" id="KW-1185">Reference proteome</keyword>
<feature type="region of interest" description="Disordered" evidence="1">
    <location>
        <begin position="93"/>
        <end position="126"/>
    </location>
</feature>
<protein>
    <recommendedName>
        <fullName evidence="4">DUF1685 family protein</fullName>
    </recommendedName>
</protein>
<dbReference type="Gramene" id="PRQ29220">
    <property type="protein sequence ID" value="PRQ29220"/>
    <property type="gene ID" value="RchiOBHm_Chr5g0011511"/>
</dbReference>
<dbReference type="OMA" id="DETMMTT"/>
<dbReference type="Pfam" id="PF07939">
    <property type="entry name" value="DUF1685"/>
    <property type="match status" value="1"/>
</dbReference>
<organism evidence="2 3">
    <name type="scientific">Rosa chinensis</name>
    <name type="common">China rose</name>
    <dbReference type="NCBI Taxonomy" id="74649"/>
    <lineage>
        <taxon>Eukaryota</taxon>
        <taxon>Viridiplantae</taxon>
        <taxon>Streptophyta</taxon>
        <taxon>Embryophyta</taxon>
        <taxon>Tracheophyta</taxon>
        <taxon>Spermatophyta</taxon>
        <taxon>Magnoliopsida</taxon>
        <taxon>eudicotyledons</taxon>
        <taxon>Gunneridae</taxon>
        <taxon>Pentapetalae</taxon>
        <taxon>rosids</taxon>
        <taxon>fabids</taxon>
        <taxon>Rosales</taxon>
        <taxon>Rosaceae</taxon>
        <taxon>Rosoideae</taxon>
        <taxon>Rosoideae incertae sedis</taxon>
        <taxon>Rosa</taxon>
    </lineage>
</organism>
<feature type="compositionally biased region" description="Basic residues" evidence="1">
    <location>
        <begin position="117"/>
        <end position="126"/>
    </location>
</feature>
<dbReference type="AlphaFoldDB" id="A0A2P6Q4W2"/>
<dbReference type="PANTHER" id="PTHR33785">
    <property type="entry name" value="OS06G0550800 PROTEIN"/>
    <property type="match status" value="1"/>
</dbReference>
<dbReference type="Proteomes" id="UP000238479">
    <property type="component" value="Chromosome 5"/>
</dbReference>
<proteinExistence type="predicted"/>
<dbReference type="PANTHER" id="PTHR33785:SF12">
    <property type="entry name" value="DUF1685 FAMILY PROTEIN"/>
    <property type="match status" value="1"/>
</dbReference>
<evidence type="ECO:0000313" key="3">
    <source>
        <dbReference type="Proteomes" id="UP000238479"/>
    </source>
</evidence>